<name>A0A4Y2GUI2_ARAVE</name>
<accession>A0A4Y2GUI2</accession>
<proteinExistence type="predicted"/>
<gene>
    <name evidence="1" type="ORF">AVEN_56111_1</name>
</gene>
<dbReference type="AlphaFoldDB" id="A0A4Y2GUI2"/>
<sequence>MQFHKLFSGQLLAEVFLKLIDIIFHSHELGQRHNLVDCRLHKYCLKPLKVTFGNALRPMLLPSRSEGSLCGPFRSIFDYLDAGKDVVVINPKLFESKTGTFIVS</sequence>
<dbReference type="EMBL" id="BGPR01001545">
    <property type="protein sequence ID" value="GBM56426.1"/>
    <property type="molecule type" value="Genomic_DNA"/>
</dbReference>
<keyword evidence="2" id="KW-1185">Reference proteome</keyword>
<evidence type="ECO:0000313" key="1">
    <source>
        <dbReference type="EMBL" id="GBM56426.1"/>
    </source>
</evidence>
<dbReference type="Proteomes" id="UP000499080">
    <property type="component" value="Unassembled WGS sequence"/>
</dbReference>
<comment type="caution">
    <text evidence="1">The sequence shown here is derived from an EMBL/GenBank/DDBJ whole genome shotgun (WGS) entry which is preliminary data.</text>
</comment>
<evidence type="ECO:0000313" key="2">
    <source>
        <dbReference type="Proteomes" id="UP000499080"/>
    </source>
</evidence>
<organism evidence="1 2">
    <name type="scientific">Araneus ventricosus</name>
    <name type="common">Orbweaver spider</name>
    <name type="synonym">Epeira ventricosa</name>
    <dbReference type="NCBI Taxonomy" id="182803"/>
    <lineage>
        <taxon>Eukaryota</taxon>
        <taxon>Metazoa</taxon>
        <taxon>Ecdysozoa</taxon>
        <taxon>Arthropoda</taxon>
        <taxon>Chelicerata</taxon>
        <taxon>Arachnida</taxon>
        <taxon>Araneae</taxon>
        <taxon>Araneomorphae</taxon>
        <taxon>Entelegynae</taxon>
        <taxon>Araneoidea</taxon>
        <taxon>Araneidae</taxon>
        <taxon>Araneus</taxon>
    </lineage>
</organism>
<protein>
    <submittedName>
        <fullName evidence="1">Uncharacterized protein</fullName>
    </submittedName>
</protein>
<reference evidence="1 2" key="1">
    <citation type="journal article" date="2019" name="Sci. Rep.">
        <title>Orb-weaving spider Araneus ventricosus genome elucidates the spidroin gene catalogue.</title>
        <authorList>
            <person name="Kono N."/>
            <person name="Nakamura H."/>
            <person name="Ohtoshi R."/>
            <person name="Moran D.A.P."/>
            <person name="Shinohara A."/>
            <person name="Yoshida Y."/>
            <person name="Fujiwara M."/>
            <person name="Mori M."/>
            <person name="Tomita M."/>
            <person name="Arakawa K."/>
        </authorList>
    </citation>
    <scope>NUCLEOTIDE SEQUENCE [LARGE SCALE GENOMIC DNA]</scope>
</reference>